<organism evidence="7 8">
    <name type="scientific">Sporidiobolus salmonicolor</name>
    <name type="common">Yeast-like fungus</name>
    <name type="synonym">Sporobolomyces salmonicolor</name>
    <dbReference type="NCBI Taxonomy" id="5005"/>
    <lineage>
        <taxon>Eukaryota</taxon>
        <taxon>Fungi</taxon>
        <taxon>Dikarya</taxon>
        <taxon>Basidiomycota</taxon>
        <taxon>Pucciniomycotina</taxon>
        <taxon>Microbotryomycetes</taxon>
        <taxon>Sporidiobolales</taxon>
        <taxon>Sporidiobolaceae</taxon>
        <taxon>Sporobolomyces</taxon>
    </lineage>
</organism>
<evidence type="ECO:0000256" key="1">
    <source>
        <dbReference type="ARBA" id="ARBA00022723"/>
    </source>
</evidence>
<gene>
    <name evidence="7" type="primary">SPOSA6832_01976</name>
</gene>
<dbReference type="GO" id="GO:0061630">
    <property type="term" value="F:ubiquitin protein ligase activity"/>
    <property type="evidence" value="ECO:0007669"/>
    <property type="project" value="InterPro"/>
</dbReference>
<feature type="non-terminal residue" evidence="7">
    <location>
        <position position="1"/>
    </location>
</feature>
<feature type="region of interest" description="Disordered" evidence="5">
    <location>
        <begin position="228"/>
        <end position="356"/>
    </location>
</feature>
<dbReference type="Pfam" id="PF02207">
    <property type="entry name" value="zf-UBR"/>
    <property type="match status" value="1"/>
</dbReference>
<dbReference type="InterPro" id="IPR003126">
    <property type="entry name" value="Znf_UBR"/>
</dbReference>
<accession>A0A0D6EKD9</accession>
<evidence type="ECO:0000256" key="2">
    <source>
        <dbReference type="ARBA" id="ARBA00022771"/>
    </source>
</evidence>
<feature type="compositionally biased region" description="Basic and acidic residues" evidence="5">
    <location>
        <begin position="278"/>
        <end position="297"/>
    </location>
</feature>
<evidence type="ECO:0000259" key="6">
    <source>
        <dbReference type="PROSITE" id="PS51157"/>
    </source>
</evidence>
<keyword evidence="3" id="KW-0862">Zinc</keyword>
<evidence type="ECO:0000313" key="8">
    <source>
        <dbReference type="Proteomes" id="UP000243876"/>
    </source>
</evidence>
<dbReference type="InterPro" id="IPR013083">
    <property type="entry name" value="Znf_RING/FYVE/PHD"/>
</dbReference>
<dbReference type="OrthoDB" id="5795902at2759"/>
<feature type="domain" description="UBR-type" evidence="6">
    <location>
        <begin position="48"/>
        <end position="116"/>
    </location>
</feature>
<dbReference type="PANTHER" id="PTHR13513:SF9">
    <property type="entry name" value="E3 UBIQUITIN-PROTEIN LIGASE UBR7-RELATED"/>
    <property type="match status" value="1"/>
</dbReference>
<dbReference type="GO" id="GO:0005737">
    <property type="term" value="C:cytoplasm"/>
    <property type="evidence" value="ECO:0007669"/>
    <property type="project" value="TreeGrafter"/>
</dbReference>
<dbReference type="PANTHER" id="PTHR13513">
    <property type="entry name" value="E3 UBIQUITIN-PROTEIN LIGASE UBR7"/>
    <property type="match status" value="1"/>
</dbReference>
<keyword evidence="1" id="KW-0479">Metal-binding</keyword>
<keyword evidence="8" id="KW-1185">Reference proteome</keyword>
<dbReference type="InterPro" id="IPR040204">
    <property type="entry name" value="UBR7"/>
</dbReference>
<dbReference type="SUPFAM" id="SSF57903">
    <property type="entry name" value="FYVE/PHD zinc finger"/>
    <property type="match status" value="1"/>
</dbReference>
<dbReference type="InterPro" id="IPR011011">
    <property type="entry name" value="Znf_FYVE_PHD"/>
</dbReference>
<dbReference type="EMBL" id="CENE01000006">
    <property type="protein sequence ID" value="CEQ40371.1"/>
    <property type="molecule type" value="Genomic_DNA"/>
</dbReference>
<dbReference type="GO" id="GO:0008270">
    <property type="term" value="F:zinc ion binding"/>
    <property type="evidence" value="ECO:0007669"/>
    <property type="project" value="UniProtKB-KW"/>
</dbReference>
<dbReference type="InterPro" id="IPR047506">
    <property type="entry name" value="UBR7-like_UBR-box"/>
</dbReference>
<feature type="zinc finger region" description="UBR-type" evidence="4">
    <location>
        <begin position="48"/>
        <end position="116"/>
    </location>
</feature>
<reference evidence="8" key="1">
    <citation type="submission" date="2015-02" db="EMBL/GenBank/DDBJ databases">
        <authorList>
            <person name="Gon?alves P."/>
        </authorList>
    </citation>
    <scope>NUCLEOTIDE SEQUENCE [LARGE SCALE GENOMIC DNA]</scope>
</reference>
<feature type="compositionally biased region" description="Low complexity" evidence="5">
    <location>
        <begin position="306"/>
        <end position="349"/>
    </location>
</feature>
<sequence length="502" mass="54969">MLDRDALLFSPTRDGVPSSDDNFYASDIVAAQEAMDAEAAEVLPFQFNQCTYDLGYIRQPLYACLTCLNNRAVCAACSIACHGEHELVELFNRRHFRCDCGTEAMGAGSCCSISPRDDAPANVENRYDANFEGRFCFCGRPYDPHTETDSMYQCLTCEDWIHHACLFGQHSDDNASPLGEDDFDMVICERCVKGNPGVRKIVERYAGREDSGVMIIGKDDQVLGKAVLPPDEDEETEGAKAEQVGETEGEKAGETELEKSAEAKPKLEDPAEDGPTGEAKRKAEEGEDEPAAKKVKTDASAPTLPPLGLSASNLSAASSSSPEPSTSAIPSTSSQPTSASVSAAPSSPTKVCRAPPVLPPGESPLAMLEKEGGRANIYLEEGWMMRWCRCSQVAAGLPLTGFGLHKCLPLFFDFPYMLEEEEQYEPPEDPDAHKSTFDLGMEHLLNRMPRAQALDSVRAFTGLSDRLKTYLRPLAEGDTTITKELIEKFFDEERERRQASQQ</sequence>
<dbReference type="Gene3D" id="3.30.40.10">
    <property type="entry name" value="Zinc/RING finger domain, C3HC4 (zinc finger)"/>
    <property type="match status" value="1"/>
</dbReference>
<evidence type="ECO:0000313" key="7">
    <source>
        <dbReference type="EMBL" id="CEQ40371.1"/>
    </source>
</evidence>
<dbReference type="AlphaFoldDB" id="A0A0D6EKD9"/>
<evidence type="ECO:0000256" key="4">
    <source>
        <dbReference type="PROSITE-ProRule" id="PRU00508"/>
    </source>
</evidence>
<evidence type="ECO:0000256" key="5">
    <source>
        <dbReference type="SAM" id="MobiDB-lite"/>
    </source>
</evidence>
<dbReference type="CDD" id="cd19677">
    <property type="entry name" value="UBR-box_UBR7"/>
    <property type="match status" value="1"/>
</dbReference>
<dbReference type="PROSITE" id="PS51157">
    <property type="entry name" value="ZF_UBR"/>
    <property type="match status" value="1"/>
</dbReference>
<proteinExistence type="predicted"/>
<protein>
    <submittedName>
        <fullName evidence="7">SPOSA6832_01976-mRNA-1:cds</fullName>
    </submittedName>
</protein>
<keyword evidence="2" id="KW-0863">Zinc-finger</keyword>
<name>A0A0D6EKD9_SPOSA</name>
<dbReference type="Proteomes" id="UP000243876">
    <property type="component" value="Unassembled WGS sequence"/>
</dbReference>
<evidence type="ECO:0000256" key="3">
    <source>
        <dbReference type="ARBA" id="ARBA00022833"/>
    </source>
</evidence>
<feature type="compositionally biased region" description="Basic and acidic residues" evidence="5">
    <location>
        <begin position="248"/>
        <end position="269"/>
    </location>
</feature>
<dbReference type="SMART" id="SM00396">
    <property type="entry name" value="ZnF_UBR1"/>
    <property type="match status" value="1"/>
</dbReference>